<dbReference type="Proteomes" id="UP000629468">
    <property type="component" value="Unassembled WGS sequence"/>
</dbReference>
<evidence type="ECO:0000259" key="3">
    <source>
        <dbReference type="PROSITE" id="PS50157"/>
    </source>
</evidence>
<keyword evidence="1" id="KW-0479">Metal-binding</keyword>
<sequence length="1222" mass="141270">MTRIYKCTSCKEGFNKKSSLNQHQRGICRQKLSDSTIAMLLKRRDSVRQRKNREKVRERQEEEDITMDPTDVTPVLPSPMPVPPSPTPVLPSPPPQLRPSGRPNRLTRRPRRYEHFTDEFPPELPAIIPIILEPPPPMNESMPDTEPVTIETPAVVFTTPPNSYGIFHTYQDGPPSYVPNTLDYIDSSNFTPKPGDHDTRNVFSSLGLSETAARKPFFEPLANVTTYRLMEWFYGSSTLKSSTELQRLVDNVILAEDFSQEELLSFRATKENERLDHWVDSGTALNSGVPFSTGTSWRETSIKILIPAEKVVFRNAESVPRAEVSGLFYRRPIEVIKAALSEPLAQDFHLTPYQAHWTPDQNKPPERLYSEIYTTDAFLNEHAKIKSQMPQGNCQLETVVLSLMFWSDSTHLTTFSDASLWPIYMFFGNLSKYTRGKPSAHASHHIAYIPKLSDSFKDSYKAIHKKYPTQSIITNCRRELVHEIWLLLMDEDFVEAYKNGFTHEFFDGVIRRVFLRISIYGMDYPEKVLMSLIRYFGNFPCPRCLIPKSKICWLGTTPDEEYRINERRVDDSLRQKTVKKAWNLVHLKGKAITSKPVEELLGPTSLVPVQNAFSIRLSGIGFDFHDMIAPDFLHEFELGVWKRTFTHLLRLLASHGKGTVEKLNERYRNIPTYGNGVIQRFYSDASAMKRMAGRDYEDLLQCALPCFEGLLPPMHNDIICKLIFELATWHSLAKLRLHTDSTLKGLDGSTRRLGQLFRRFVAETCDVYDTRELPAEAIARGKRSMVANPQRNKSSEAKQIKFQLNTYKFHALGDYTWYIRRFGTYENFSTQIGEVEHKGVKKLFPRTQKKQYTKGIAKQHSRERLLHLMSRNNPRKAQKKTVNLMNRENLPPASPYEQHQMSIEARSDNALNVRQWLSENEEDPAIKDFLPKLRRHLFMQLIGYTSGRDEDEITDEESQSVQILNERLYSHEVLRINYTTYDLRRTQDSINPKTHPDIMVLSPEEDNGKSTFHPYWYARIIKIFHANVYFRGSRSCPNIPAGRQIMKFLFVRWFSNETLHEHGWRNKHLPMVNFTAVSDPEPFGFVNPRHILRASHLLPAFKFGRTNRLLPPSLARQSKDKDNDWSFYYVNIFVDRDMMMRYRGGGVGHKSTRHATNTFLEDRDPFDELDFYTEHEQDPGRVERMLSNLEGGVDWEDEEPSSGESEAESGDDSDNGPGYADL</sequence>
<name>A0A8H7C3H9_AGABI</name>
<feature type="compositionally biased region" description="Acidic residues" evidence="2">
    <location>
        <begin position="1193"/>
        <end position="1214"/>
    </location>
</feature>
<dbReference type="GO" id="GO:0008270">
    <property type="term" value="F:zinc ion binding"/>
    <property type="evidence" value="ECO:0007669"/>
    <property type="project" value="UniProtKB-KW"/>
</dbReference>
<feature type="region of interest" description="Disordered" evidence="2">
    <location>
        <begin position="1187"/>
        <end position="1222"/>
    </location>
</feature>
<dbReference type="AlphaFoldDB" id="A0A8H7C3H9"/>
<comment type="caution">
    <text evidence="4">The sequence shown here is derived from an EMBL/GenBank/DDBJ whole genome shotgun (WGS) entry which is preliminary data.</text>
</comment>
<evidence type="ECO:0000256" key="1">
    <source>
        <dbReference type="PROSITE-ProRule" id="PRU00042"/>
    </source>
</evidence>
<evidence type="ECO:0000256" key="2">
    <source>
        <dbReference type="SAM" id="MobiDB-lite"/>
    </source>
</evidence>
<dbReference type="InterPro" id="IPR041078">
    <property type="entry name" value="Plavaka"/>
</dbReference>
<accession>A0A8H7C3H9</accession>
<feature type="compositionally biased region" description="Pro residues" evidence="2">
    <location>
        <begin position="76"/>
        <end position="97"/>
    </location>
</feature>
<feature type="domain" description="C2H2-type" evidence="3">
    <location>
        <begin position="5"/>
        <end position="25"/>
    </location>
</feature>
<gene>
    <name evidence="4" type="ORF">Agabi119p4_9678</name>
</gene>
<feature type="region of interest" description="Disordered" evidence="2">
    <location>
        <begin position="44"/>
        <end position="107"/>
    </location>
</feature>
<dbReference type="InterPro" id="IPR013087">
    <property type="entry name" value="Znf_C2H2_type"/>
</dbReference>
<keyword evidence="1" id="KW-0862">Zinc</keyword>
<evidence type="ECO:0000313" key="4">
    <source>
        <dbReference type="EMBL" id="KAF7761686.1"/>
    </source>
</evidence>
<reference evidence="4 5" key="1">
    <citation type="journal article" name="Sci. Rep.">
        <title>Telomere-to-telomere assembled and centromere annotated genomes of the two main subspecies of the button mushroom Agaricus bisporus reveal especially polymorphic chromosome ends.</title>
        <authorList>
            <person name="Sonnenberg A.S.M."/>
            <person name="Sedaghat-Telgerd N."/>
            <person name="Lavrijssen B."/>
            <person name="Ohm R.A."/>
            <person name="Hendrickx P.M."/>
            <person name="Scholtmeijer K."/>
            <person name="Baars J.J.P."/>
            <person name="van Peer A."/>
        </authorList>
    </citation>
    <scope>NUCLEOTIDE SEQUENCE [LARGE SCALE GENOMIC DNA]</scope>
    <source>
        <strain evidence="4 5">H119_p4</strain>
    </source>
</reference>
<dbReference type="Pfam" id="PF18759">
    <property type="entry name" value="Plavaka"/>
    <property type="match status" value="1"/>
</dbReference>
<organism evidence="4 5">
    <name type="scientific">Agaricus bisporus var. burnettii</name>
    <dbReference type="NCBI Taxonomy" id="192524"/>
    <lineage>
        <taxon>Eukaryota</taxon>
        <taxon>Fungi</taxon>
        <taxon>Dikarya</taxon>
        <taxon>Basidiomycota</taxon>
        <taxon>Agaricomycotina</taxon>
        <taxon>Agaricomycetes</taxon>
        <taxon>Agaricomycetidae</taxon>
        <taxon>Agaricales</taxon>
        <taxon>Agaricineae</taxon>
        <taxon>Agaricaceae</taxon>
        <taxon>Agaricus</taxon>
    </lineage>
</organism>
<proteinExistence type="predicted"/>
<protein>
    <recommendedName>
        <fullName evidence="3">C2H2-type domain-containing protein</fullName>
    </recommendedName>
</protein>
<dbReference type="EMBL" id="JABXXO010000013">
    <property type="protein sequence ID" value="KAF7761686.1"/>
    <property type="molecule type" value="Genomic_DNA"/>
</dbReference>
<keyword evidence="1" id="KW-0863">Zinc-finger</keyword>
<dbReference type="PROSITE" id="PS50157">
    <property type="entry name" value="ZINC_FINGER_C2H2_2"/>
    <property type="match status" value="1"/>
</dbReference>
<evidence type="ECO:0000313" key="5">
    <source>
        <dbReference type="Proteomes" id="UP000629468"/>
    </source>
</evidence>